<evidence type="ECO:0000313" key="8">
    <source>
        <dbReference type="RefSeq" id="XP_055863760.1"/>
    </source>
</evidence>
<feature type="transmembrane region" description="Helical" evidence="5">
    <location>
        <begin position="314"/>
        <end position="334"/>
    </location>
</feature>
<feature type="transmembrane region" description="Helical" evidence="5">
    <location>
        <begin position="84"/>
        <end position="103"/>
    </location>
</feature>
<dbReference type="OMA" id="ANNICQF"/>
<protein>
    <submittedName>
        <fullName evidence="8">FMRFamide peptide receptor frpr-18-like</fullName>
    </submittedName>
</protein>
<evidence type="ECO:0000256" key="5">
    <source>
        <dbReference type="SAM" id="Phobius"/>
    </source>
</evidence>
<evidence type="ECO:0000313" key="7">
    <source>
        <dbReference type="Proteomes" id="UP001165740"/>
    </source>
</evidence>
<name>A0A9W2YM97_BIOGL</name>
<evidence type="ECO:0000259" key="6">
    <source>
        <dbReference type="PROSITE" id="PS50262"/>
    </source>
</evidence>
<keyword evidence="7" id="KW-1185">Reference proteome</keyword>
<evidence type="ECO:0000256" key="1">
    <source>
        <dbReference type="ARBA" id="ARBA00004370"/>
    </source>
</evidence>
<dbReference type="GeneID" id="106075344"/>
<dbReference type="PROSITE" id="PS50262">
    <property type="entry name" value="G_PROTEIN_RECEP_F1_2"/>
    <property type="match status" value="1"/>
</dbReference>
<evidence type="ECO:0000256" key="3">
    <source>
        <dbReference type="ARBA" id="ARBA00022989"/>
    </source>
</evidence>
<accession>A0A9W2YM97</accession>
<keyword evidence="2 5" id="KW-0812">Transmembrane</keyword>
<dbReference type="PANTHER" id="PTHR46641">
    <property type="entry name" value="FMRFAMIDE RECEPTOR-RELATED"/>
    <property type="match status" value="1"/>
</dbReference>
<feature type="transmembrane region" description="Helical" evidence="5">
    <location>
        <begin position="50"/>
        <end position="72"/>
    </location>
</feature>
<comment type="subcellular location">
    <subcellularLocation>
        <location evidence="1">Membrane</location>
    </subcellularLocation>
</comment>
<evidence type="ECO:0000256" key="4">
    <source>
        <dbReference type="ARBA" id="ARBA00023136"/>
    </source>
</evidence>
<feature type="transmembrane region" description="Helical" evidence="5">
    <location>
        <begin position="161"/>
        <end position="179"/>
    </location>
</feature>
<sequence>MQIEEIKIYESIDYLNLSNADGNETSYSGYQDLYSLRESMFETLARVQKYFIPSLCVLGFLGNVSSFGIFMIKSMKQKSCVNYLLFKSVTDAFFLTSLFVVWLDRVGVKWFNYHGVCQILVLVTYVSAFMSVWMVVMVTFENYVCICHPQLVTKFCTARRAQLVILLLLVLSTLCYHFPVWTSHVVLISNVSVCTEVGEYSQITEGLTYFDTALTLVLPSVLVFLFMFRIMQTIVQTFIKIRRRRSLGQHRNIHFFCQTPYGPISIMLLAVSIVFLLIHTPSHVCRLYAIFIRFFSDDLQAFLYSLDLQRRSEMLYYLNYAVNFFVFFVFSKAFRLICQRYQCFCVCGRQVSSAPFDSQFEECVCKTTSQEQQQEELI</sequence>
<dbReference type="AlphaFoldDB" id="A0A9W2YM97"/>
<dbReference type="InterPro" id="IPR017452">
    <property type="entry name" value="GPCR_Rhodpsn_7TM"/>
</dbReference>
<dbReference type="Gene3D" id="1.20.1070.10">
    <property type="entry name" value="Rhodopsin 7-helix transmembrane proteins"/>
    <property type="match status" value="1"/>
</dbReference>
<reference evidence="8" key="1">
    <citation type="submission" date="2025-08" db="UniProtKB">
        <authorList>
            <consortium name="RefSeq"/>
        </authorList>
    </citation>
    <scope>IDENTIFICATION</scope>
</reference>
<dbReference type="GO" id="GO:0016020">
    <property type="term" value="C:membrane"/>
    <property type="evidence" value="ECO:0007669"/>
    <property type="project" value="UniProtKB-SubCell"/>
</dbReference>
<feature type="transmembrane region" description="Helical" evidence="5">
    <location>
        <begin position="216"/>
        <end position="239"/>
    </location>
</feature>
<dbReference type="GO" id="GO:0004930">
    <property type="term" value="F:G protein-coupled receptor activity"/>
    <property type="evidence" value="ECO:0007669"/>
    <property type="project" value="InterPro"/>
</dbReference>
<evidence type="ECO:0000256" key="2">
    <source>
        <dbReference type="ARBA" id="ARBA00022692"/>
    </source>
</evidence>
<dbReference type="PANTHER" id="PTHR46641:SF18">
    <property type="entry name" value="G-PROTEIN COUPLED RECEPTORS FAMILY 1 PROFILE DOMAIN-CONTAINING PROTEIN"/>
    <property type="match status" value="1"/>
</dbReference>
<dbReference type="Proteomes" id="UP001165740">
    <property type="component" value="Chromosome 13"/>
</dbReference>
<feature type="transmembrane region" description="Helical" evidence="5">
    <location>
        <begin position="119"/>
        <end position="140"/>
    </location>
</feature>
<keyword evidence="3 5" id="KW-1133">Transmembrane helix</keyword>
<keyword evidence="4 5" id="KW-0472">Membrane</keyword>
<feature type="domain" description="G-protein coupled receptors family 1 profile" evidence="6">
    <location>
        <begin position="62"/>
        <end position="327"/>
    </location>
</feature>
<dbReference type="RefSeq" id="XP_055863760.1">
    <property type="nucleotide sequence ID" value="XM_056007785.1"/>
</dbReference>
<gene>
    <name evidence="8" type="primary">LOC106075344</name>
</gene>
<dbReference type="InterPro" id="IPR052954">
    <property type="entry name" value="GPCR-Ligand_Int"/>
</dbReference>
<dbReference type="Pfam" id="PF00001">
    <property type="entry name" value="7tm_1"/>
    <property type="match status" value="1"/>
</dbReference>
<dbReference type="SUPFAM" id="SSF81321">
    <property type="entry name" value="Family A G protein-coupled receptor-like"/>
    <property type="match status" value="1"/>
</dbReference>
<dbReference type="OrthoDB" id="9990906at2759"/>
<dbReference type="InterPro" id="IPR000276">
    <property type="entry name" value="GPCR_Rhodpsn"/>
</dbReference>
<feature type="transmembrane region" description="Helical" evidence="5">
    <location>
        <begin position="260"/>
        <end position="278"/>
    </location>
</feature>
<organism evidence="7 8">
    <name type="scientific">Biomphalaria glabrata</name>
    <name type="common">Bloodfluke planorb</name>
    <name type="synonym">Freshwater snail</name>
    <dbReference type="NCBI Taxonomy" id="6526"/>
    <lineage>
        <taxon>Eukaryota</taxon>
        <taxon>Metazoa</taxon>
        <taxon>Spiralia</taxon>
        <taxon>Lophotrochozoa</taxon>
        <taxon>Mollusca</taxon>
        <taxon>Gastropoda</taxon>
        <taxon>Heterobranchia</taxon>
        <taxon>Euthyneura</taxon>
        <taxon>Panpulmonata</taxon>
        <taxon>Hygrophila</taxon>
        <taxon>Lymnaeoidea</taxon>
        <taxon>Planorbidae</taxon>
        <taxon>Biomphalaria</taxon>
    </lineage>
</organism>
<proteinExistence type="predicted"/>